<keyword evidence="3" id="KW-0472">Membrane</keyword>
<name>A0AAV8ZEB6_9CUCU</name>
<dbReference type="EMBL" id="JAPWTK010000003">
    <property type="protein sequence ID" value="KAJ8962271.1"/>
    <property type="molecule type" value="Genomic_DNA"/>
</dbReference>
<comment type="subcellular location">
    <subcellularLocation>
        <location evidence="1">Membrane</location>
        <topology evidence="1">Multi-pass membrane protein</topology>
    </subcellularLocation>
</comment>
<dbReference type="InterPro" id="IPR050327">
    <property type="entry name" value="Proton-linked_MCT"/>
</dbReference>
<proteinExistence type="predicted"/>
<dbReference type="InterPro" id="IPR036259">
    <property type="entry name" value="MFS_trans_sf"/>
</dbReference>
<keyword evidence="3" id="KW-0812">Transmembrane</keyword>
<feature type="domain" description="Major facilitator superfamily (MFS) profile" evidence="4">
    <location>
        <begin position="1"/>
        <end position="295"/>
    </location>
</feature>
<evidence type="ECO:0000313" key="6">
    <source>
        <dbReference type="Proteomes" id="UP001162162"/>
    </source>
</evidence>
<dbReference type="PANTHER" id="PTHR11360">
    <property type="entry name" value="MONOCARBOXYLATE TRANSPORTER"/>
    <property type="match status" value="1"/>
</dbReference>
<evidence type="ECO:0000313" key="5">
    <source>
        <dbReference type="EMBL" id="KAJ8962271.1"/>
    </source>
</evidence>
<feature type="compositionally biased region" description="Basic and acidic residues" evidence="2">
    <location>
        <begin position="192"/>
        <end position="202"/>
    </location>
</feature>
<evidence type="ECO:0000259" key="4">
    <source>
        <dbReference type="PROSITE" id="PS50850"/>
    </source>
</evidence>
<organism evidence="5 6">
    <name type="scientific">Aromia moschata</name>
    <dbReference type="NCBI Taxonomy" id="1265417"/>
    <lineage>
        <taxon>Eukaryota</taxon>
        <taxon>Metazoa</taxon>
        <taxon>Ecdysozoa</taxon>
        <taxon>Arthropoda</taxon>
        <taxon>Hexapoda</taxon>
        <taxon>Insecta</taxon>
        <taxon>Pterygota</taxon>
        <taxon>Neoptera</taxon>
        <taxon>Endopterygota</taxon>
        <taxon>Coleoptera</taxon>
        <taxon>Polyphaga</taxon>
        <taxon>Cucujiformia</taxon>
        <taxon>Chrysomeloidea</taxon>
        <taxon>Cerambycidae</taxon>
        <taxon>Cerambycinae</taxon>
        <taxon>Callichromatini</taxon>
        <taxon>Aromia</taxon>
    </lineage>
</organism>
<dbReference type="PANTHER" id="PTHR11360:SF286">
    <property type="entry name" value="GH22266P"/>
    <property type="match status" value="1"/>
</dbReference>
<dbReference type="GO" id="GO:0008028">
    <property type="term" value="F:monocarboxylic acid transmembrane transporter activity"/>
    <property type="evidence" value="ECO:0007669"/>
    <property type="project" value="TreeGrafter"/>
</dbReference>
<dbReference type="InterPro" id="IPR020846">
    <property type="entry name" value="MFS_dom"/>
</dbReference>
<comment type="caution">
    <text evidence="5">The sequence shown here is derived from an EMBL/GenBank/DDBJ whole genome shotgun (WGS) entry which is preliminary data.</text>
</comment>
<dbReference type="PROSITE" id="PS50850">
    <property type="entry name" value="MFS"/>
    <property type="match status" value="1"/>
</dbReference>
<reference evidence="5" key="1">
    <citation type="journal article" date="2023" name="Insect Mol. Biol.">
        <title>Genome sequencing provides insights into the evolution of gene families encoding plant cell wall-degrading enzymes in longhorned beetles.</title>
        <authorList>
            <person name="Shin N.R."/>
            <person name="Okamura Y."/>
            <person name="Kirsch R."/>
            <person name="Pauchet Y."/>
        </authorList>
    </citation>
    <scope>NUCLEOTIDE SEQUENCE</scope>
    <source>
        <strain evidence="5">AMC_N1</strain>
    </source>
</reference>
<dbReference type="Gene3D" id="1.20.1250.20">
    <property type="entry name" value="MFS general substrate transporter like domains"/>
    <property type="match status" value="1"/>
</dbReference>
<keyword evidence="3" id="KW-1133">Transmembrane helix</keyword>
<feature type="transmembrane region" description="Helical" evidence="3">
    <location>
        <begin position="115"/>
        <end position="139"/>
    </location>
</feature>
<keyword evidence="6" id="KW-1185">Reference proteome</keyword>
<sequence length="295" mass="32558">MVVDGIAYTFGIFLFEIINYYGESKGKTAWVGSLLTGTYLSIGPVVSALCNKFGCREVCVAGSIISTFAFVASIFSPTVTWLMLTYWIPRGFGFGLIYLPAVVCVGYYFETKRSLATGIAVCGSGVGTFAFAPLATILLEKYGWKGANLILAGIVFNCAIFGALMRPLEYPKTNTKQMKLKRVHSLSVSSGSHKDVRQRKDSSGSFLTTQKGTHREVDAESLVFASRSSLSSRKETGQYVKPLSRKDIFYSGSVQNLHQFQSQKSLASYRQSVSSIHHFKTHEGTKHKNRHFQSK</sequence>
<feature type="transmembrane region" description="Helical" evidence="3">
    <location>
        <begin position="146"/>
        <end position="165"/>
    </location>
</feature>
<dbReference type="Proteomes" id="UP001162162">
    <property type="component" value="Unassembled WGS sequence"/>
</dbReference>
<protein>
    <recommendedName>
        <fullName evidence="4">Major facilitator superfamily (MFS) profile domain-containing protein</fullName>
    </recommendedName>
</protein>
<feature type="transmembrane region" description="Helical" evidence="3">
    <location>
        <begin position="91"/>
        <end position="109"/>
    </location>
</feature>
<accession>A0AAV8ZEB6</accession>
<feature type="transmembrane region" description="Helical" evidence="3">
    <location>
        <begin position="29"/>
        <end position="49"/>
    </location>
</feature>
<feature type="region of interest" description="Disordered" evidence="2">
    <location>
        <begin position="186"/>
        <end position="213"/>
    </location>
</feature>
<evidence type="ECO:0000256" key="3">
    <source>
        <dbReference type="SAM" id="Phobius"/>
    </source>
</evidence>
<dbReference type="SUPFAM" id="SSF103473">
    <property type="entry name" value="MFS general substrate transporter"/>
    <property type="match status" value="1"/>
</dbReference>
<feature type="transmembrane region" description="Helical" evidence="3">
    <location>
        <begin position="61"/>
        <end position="84"/>
    </location>
</feature>
<dbReference type="GO" id="GO:0016020">
    <property type="term" value="C:membrane"/>
    <property type="evidence" value="ECO:0007669"/>
    <property type="project" value="UniProtKB-SubCell"/>
</dbReference>
<dbReference type="Pfam" id="PF07690">
    <property type="entry name" value="MFS_1"/>
    <property type="match status" value="1"/>
</dbReference>
<evidence type="ECO:0000256" key="1">
    <source>
        <dbReference type="ARBA" id="ARBA00004141"/>
    </source>
</evidence>
<evidence type="ECO:0000256" key="2">
    <source>
        <dbReference type="SAM" id="MobiDB-lite"/>
    </source>
</evidence>
<dbReference type="AlphaFoldDB" id="A0AAV8ZEB6"/>
<gene>
    <name evidence="5" type="ORF">NQ318_018250</name>
</gene>
<dbReference type="InterPro" id="IPR011701">
    <property type="entry name" value="MFS"/>
</dbReference>